<dbReference type="STRING" id="85681.V4W1F0"/>
<keyword evidence="4 9" id="KW-0805">Transcription regulation</keyword>
<keyword evidence="8" id="KW-0131">Cell cycle</keyword>
<sequence>MSSSSSSSAFGFREAEPDGKQFYSRKEKSLGLLCSKFLKLYNRDGVESIGLDDAASRLGVERRRIYDVVNILESIGVVARQAKNLYSWQGFDAIPEALEVLKEEGLRENFNINGCTNSGNVLNDNENEGSTCTVTDGQDSSSSKIESKREKSLWLLTQNFVKLFLCSDVDMITLDSAAMALLGDSNNSTAMRTKIRRLYDIANVFSSMNLIEKTHHPESRKPAFRWLGWKGKPCNRSAGFLDLNEPRKRVFGTDITNLRLKKNKVDSLTEKKSNPKLNVPKYFKHCNEESNPDESRLEQHSKHKSKGFVYGPFTPASISGIHDSRSKNTKQVLDFASLASTFRPKYHNEAVNGLFGHYVEAWKSWYAEVGDKEQKT</sequence>
<evidence type="ECO:0000256" key="8">
    <source>
        <dbReference type="ARBA" id="ARBA00023306"/>
    </source>
</evidence>
<keyword evidence="7 9" id="KW-0539">Nucleus</keyword>
<dbReference type="OrthoDB" id="5318at2759"/>
<dbReference type="PANTHER" id="PTHR12081">
    <property type="entry name" value="TRANSCRIPTION FACTOR E2F"/>
    <property type="match status" value="1"/>
</dbReference>
<dbReference type="FunFam" id="1.10.10.10:FF:000073">
    <property type="entry name" value="E2F transcription factor 8"/>
    <property type="match status" value="1"/>
</dbReference>
<evidence type="ECO:0000256" key="9">
    <source>
        <dbReference type="RuleBase" id="RU003796"/>
    </source>
</evidence>
<dbReference type="KEGG" id="cic:CICLE_v10018041mg"/>
<feature type="domain" description="E2F/DP family winged-helix DNA-binding" evidence="10">
    <location>
        <begin position="148"/>
        <end position="228"/>
    </location>
</feature>
<dbReference type="Pfam" id="PF02319">
    <property type="entry name" value="WHD_E2F_TDP"/>
    <property type="match status" value="2"/>
</dbReference>
<dbReference type="InterPro" id="IPR036390">
    <property type="entry name" value="WH_DNA-bd_sf"/>
</dbReference>
<comment type="similarity">
    <text evidence="2 9">Belongs to the E2F/DP family.</text>
</comment>
<proteinExistence type="inferred from homology"/>
<evidence type="ECO:0000256" key="6">
    <source>
        <dbReference type="ARBA" id="ARBA00023163"/>
    </source>
</evidence>
<evidence type="ECO:0000256" key="4">
    <source>
        <dbReference type="ARBA" id="ARBA00023015"/>
    </source>
</evidence>
<name>V4W1F0_CITCL</name>
<evidence type="ECO:0000259" key="10">
    <source>
        <dbReference type="SMART" id="SM01372"/>
    </source>
</evidence>
<dbReference type="GO" id="GO:0000981">
    <property type="term" value="F:DNA-binding transcription factor activity, RNA polymerase II-specific"/>
    <property type="evidence" value="ECO:0007669"/>
    <property type="project" value="TreeGrafter"/>
</dbReference>
<evidence type="ECO:0000313" key="12">
    <source>
        <dbReference type="Proteomes" id="UP000030687"/>
    </source>
</evidence>
<gene>
    <name evidence="11" type="ORF">CICLE_v10018041mg</name>
</gene>
<keyword evidence="5 9" id="KW-0238">DNA-binding</keyword>
<evidence type="ECO:0000256" key="3">
    <source>
        <dbReference type="ARBA" id="ARBA00022491"/>
    </source>
</evidence>
<evidence type="ECO:0000256" key="5">
    <source>
        <dbReference type="ARBA" id="ARBA00023125"/>
    </source>
</evidence>
<dbReference type="eggNOG" id="KOG2578">
    <property type="taxonomic scope" value="Eukaryota"/>
</dbReference>
<dbReference type="Proteomes" id="UP000030687">
    <property type="component" value="Unassembled WGS sequence"/>
</dbReference>
<dbReference type="EMBL" id="KI536312">
    <property type="protein sequence ID" value="ESR59674.1"/>
    <property type="molecule type" value="Genomic_DNA"/>
</dbReference>
<evidence type="ECO:0000256" key="2">
    <source>
        <dbReference type="ARBA" id="ARBA00010940"/>
    </source>
</evidence>
<dbReference type="SMART" id="SM01372">
    <property type="entry name" value="E2F_TDP"/>
    <property type="match status" value="2"/>
</dbReference>
<dbReference type="InParanoid" id="V4W1F0"/>
<dbReference type="GO" id="GO:0090575">
    <property type="term" value="C:RNA polymerase II transcription regulator complex"/>
    <property type="evidence" value="ECO:0007669"/>
    <property type="project" value="TreeGrafter"/>
</dbReference>
<evidence type="ECO:0000256" key="7">
    <source>
        <dbReference type="ARBA" id="ARBA00023242"/>
    </source>
</evidence>
<keyword evidence="12" id="KW-1185">Reference proteome</keyword>
<dbReference type="SUPFAM" id="SSF46785">
    <property type="entry name" value="Winged helix' DNA-binding domain"/>
    <property type="match status" value="2"/>
</dbReference>
<protein>
    <recommendedName>
        <fullName evidence="10">E2F/DP family winged-helix DNA-binding domain-containing protein</fullName>
    </recommendedName>
</protein>
<dbReference type="FunCoup" id="V4W1F0">
    <property type="interactions" value="10"/>
</dbReference>
<dbReference type="PANTHER" id="PTHR12081:SF7">
    <property type="entry name" value="TRANSCRIPTION FACTOR EFL-3"/>
    <property type="match status" value="1"/>
</dbReference>
<organism evidence="11 12">
    <name type="scientific">Citrus clementina</name>
    <name type="common">Clementine</name>
    <name type="synonym">Citrus deliciosa x Citrus sinensis</name>
    <dbReference type="NCBI Taxonomy" id="85681"/>
    <lineage>
        <taxon>Eukaryota</taxon>
        <taxon>Viridiplantae</taxon>
        <taxon>Streptophyta</taxon>
        <taxon>Embryophyta</taxon>
        <taxon>Tracheophyta</taxon>
        <taxon>Spermatophyta</taxon>
        <taxon>Magnoliopsida</taxon>
        <taxon>eudicotyledons</taxon>
        <taxon>Gunneridae</taxon>
        <taxon>Pentapetalae</taxon>
        <taxon>rosids</taxon>
        <taxon>malvids</taxon>
        <taxon>Sapindales</taxon>
        <taxon>Rutaceae</taxon>
        <taxon>Aurantioideae</taxon>
        <taxon>Citrus</taxon>
    </lineage>
</organism>
<dbReference type="AlphaFoldDB" id="V4W1F0"/>
<dbReference type="Gramene" id="ESR59674">
    <property type="protein sequence ID" value="ESR59674"/>
    <property type="gene ID" value="CICLE_v10018041mg"/>
</dbReference>
<accession>V4W1F0</accession>
<reference evidence="11 12" key="1">
    <citation type="submission" date="2013-10" db="EMBL/GenBank/DDBJ databases">
        <authorList>
            <consortium name="International Citrus Genome Consortium"/>
            <person name="Jenkins J."/>
            <person name="Schmutz J."/>
            <person name="Prochnik S."/>
            <person name="Rokhsar D."/>
            <person name="Gmitter F."/>
            <person name="Ollitrault P."/>
            <person name="Machado M."/>
            <person name="Talon M."/>
            <person name="Wincker P."/>
            <person name="Jaillon O."/>
            <person name="Morgante M."/>
        </authorList>
    </citation>
    <scope>NUCLEOTIDE SEQUENCE</scope>
    <source>
        <strain evidence="12">cv. Clemenules</strain>
    </source>
</reference>
<feature type="domain" description="E2F/DP family winged-helix DNA-binding" evidence="10">
    <location>
        <begin position="25"/>
        <end position="90"/>
    </location>
</feature>
<keyword evidence="6 9" id="KW-0804">Transcription</keyword>
<dbReference type="InterPro" id="IPR015633">
    <property type="entry name" value="E2F"/>
</dbReference>
<evidence type="ECO:0000313" key="11">
    <source>
        <dbReference type="EMBL" id="ESR59674.1"/>
    </source>
</evidence>
<dbReference type="Gene3D" id="1.10.10.10">
    <property type="entry name" value="Winged helix-like DNA-binding domain superfamily/Winged helix DNA-binding domain"/>
    <property type="match status" value="2"/>
</dbReference>
<dbReference type="InterPro" id="IPR003316">
    <property type="entry name" value="E2F_WHTH_DNA-bd_dom"/>
</dbReference>
<dbReference type="OMA" id="EDSQWKN"/>
<dbReference type="FunFam" id="1.10.10.10:FF:000295">
    <property type="entry name" value="E2F transcription factor-like E2FE"/>
    <property type="match status" value="1"/>
</dbReference>
<dbReference type="InterPro" id="IPR036388">
    <property type="entry name" value="WH-like_DNA-bd_sf"/>
</dbReference>
<evidence type="ECO:0000256" key="1">
    <source>
        <dbReference type="ARBA" id="ARBA00004123"/>
    </source>
</evidence>
<keyword evidence="3" id="KW-0678">Repressor</keyword>
<dbReference type="GO" id="GO:0000978">
    <property type="term" value="F:RNA polymerase II cis-regulatory region sequence-specific DNA binding"/>
    <property type="evidence" value="ECO:0007669"/>
    <property type="project" value="InterPro"/>
</dbReference>
<comment type="subcellular location">
    <subcellularLocation>
        <location evidence="1 9">Nucleus</location>
    </subcellularLocation>
</comment>